<dbReference type="Gene3D" id="1.25.40.20">
    <property type="entry name" value="Ankyrin repeat-containing domain"/>
    <property type="match status" value="2"/>
</dbReference>
<sequence>MGCISNLIKKASRKSNITSEKASNVEINQNNDEEINSLGFTSNPNNDNSDQLFKSAANGIIEPFNIIAEQLHLIVTPLKNTVLHFNITSEKASVQFVEKILYICPSLLLQVNAQGDTPLHVAAKFGRRDIVRALIKNAKKQPEDLENGIGVTRQMLRMTNNKGNTALHEAIRHKSVRMVKILVKEDPDFSHPANNCGETPLYIATENGFLDGVVQMLETCTSVTHEGPNGKTALHAAVRTNSRGLTRKLLEKKESLIKEIDDYGWTPLHYAAYYGYRRVTSILLECDKSATCIADKSRKMTPLLLAASQGYIDIIKEIISYCPECYELVDDREWNALHFAMVSLSKKELCSLLGNPSIKKLVHEKDAKGNTPLHVLATCTRSMDSKDPLSDIIDQVRGDGSRAVNKQNISVEDAFDYGCPELKQEILALSEDTANGLYSRGVIYKRDKHYDEYLSNVKEAKESHTVAAALIATVTFAAAFTLPGGYKNEEGKNQGTAILSRNSAFQTFVITDAIAMVFSLSAVFMYFITSIERFKKYIYLFELGSWFTVVAMGAMVIAFVAGTYAVLATALWLAIVTCFIGLSFFLCFLTVGYRMILHMIKGDPGLMYKMRKLMYKIRKLKRKIGPIKDYLMRKLAIKISEKSLQEEIGTAYAI</sequence>
<evidence type="ECO:0000256" key="6">
    <source>
        <dbReference type="ARBA" id="ARBA00023136"/>
    </source>
</evidence>
<dbReference type="PROSITE" id="PS50297">
    <property type="entry name" value="ANK_REP_REGION"/>
    <property type="match status" value="3"/>
</dbReference>
<dbReference type="Pfam" id="PF12796">
    <property type="entry name" value="Ank_2"/>
    <property type="match status" value="2"/>
</dbReference>
<evidence type="ECO:0000256" key="4">
    <source>
        <dbReference type="ARBA" id="ARBA00022989"/>
    </source>
</evidence>
<evidence type="ECO:0000256" key="3">
    <source>
        <dbReference type="ARBA" id="ARBA00022737"/>
    </source>
</evidence>
<evidence type="ECO:0000256" key="1">
    <source>
        <dbReference type="ARBA" id="ARBA00004141"/>
    </source>
</evidence>
<evidence type="ECO:0000256" key="2">
    <source>
        <dbReference type="ARBA" id="ARBA00022692"/>
    </source>
</evidence>
<dbReference type="AlphaFoldDB" id="A0AAD5P2A3"/>
<dbReference type="Pfam" id="PF00023">
    <property type="entry name" value="Ank"/>
    <property type="match status" value="1"/>
</dbReference>
<evidence type="ECO:0000259" key="9">
    <source>
        <dbReference type="Pfam" id="PF13962"/>
    </source>
</evidence>
<keyword evidence="6 8" id="KW-0472">Membrane</keyword>
<organism evidence="10 11">
    <name type="scientific">Acer negundo</name>
    <name type="common">Box elder</name>
    <dbReference type="NCBI Taxonomy" id="4023"/>
    <lineage>
        <taxon>Eukaryota</taxon>
        <taxon>Viridiplantae</taxon>
        <taxon>Streptophyta</taxon>
        <taxon>Embryophyta</taxon>
        <taxon>Tracheophyta</taxon>
        <taxon>Spermatophyta</taxon>
        <taxon>Magnoliopsida</taxon>
        <taxon>eudicotyledons</taxon>
        <taxon>Gunneridae</taxon>
        <taxon>Pentapetalae</taxon>
        <taxon>rosids</taxon>
        <taxon>malvids</taxon>
        <taxon>Sapindales</taxon>
        <taxon>Sapindaceae</taxon>
        <taxon>Hippocastanoideae</taxon>
        <taxon>Acereae</taxon>
        <taxon>Acer</taxon>
    </lineage>
</organism>
<keyword evidence="4 8" id="KW-1133">Transmembrane helix</keyword>
<dbReference type="PANTHER" id="PTHR24186">
    <property type="entry name" value="PROTEIN PHOSPHATASE 1 REGULATORY SUBUNIT"/>
    <property type="match status" value="1"/>
</dbReference>
<dbReference type="EMBL" id="JAJSOW010000003">
    <property type="protein sequence ID" value="KAI9195687.1"/>
    <property type="molecule type" value="Genomic_DNA"/>
</dbReference>
<keyword evidence="5 7" id="KW-0040">ANK repeat</keyword>
<gene>
    <name evidence="10" type="ORF">LWI28_017190</name>
</gene>
<dbReference type="Proteomes" id="UP001064489">
    <property type="component" value="Chromosome 1"/>
</dbReference>
<feature type="transmembrane region" description="Helical" evidence="8">
    <location>
        <begin position="540"/>
        <end position="564"/>
    </location>
</feature>
<evidence type="ECO:0000256" key="5">
    <source>
        <dbReference type="ARBA" id="ARBA00023043"/>
    </source>
</evidence>
<dbReference type="Pfam" id="PF13962">
    <property type="entry name" value="PGG"/>
    <property type="match status" value="1"/>
</dbReference>
<feature type="repeat" description="ANK" evidence="7">
    <location>
        <begin position="162"/>
        <end position="194"/>
    </location>
</feature>
<dbReference type="InterPro" id="IPR026961">
    <property type="entry name" value="PGG_dom"/>
</dbReference>
<name>A0AAD5P2A3_ACENE</name>
<dbReference type="InterPro" id="IPR002110">
    <property type="entry name" value="Ankyrin_rpt"/>
</dbReference>
<evidence type="ECO:0000313" key="11">
    <source>
        <dbReference type="Proteomes" id="UP001064489"/>
    </source>
</evidence>
<dbReference type="SUPFAM" id="SSF48403">
    <property type="entry name" value="Ankyrin repeat"/>
    <property type="match status" value="1"/>
</dbReference>
<accession>A0AAD5P2A3</accession>
<feature type="transmembrane region" description="Helical" evidence="8">
    <location>
        <begin position="570"/>
        <end position="591"/>
    </location>
</feature>
<feature type="repeat" description="ANK" evidence="7">
    <location>
        <begin position="114"/>
        <end position="137"/>
    </location>
</feature>
<dbReference type="PANTHER" id="PTHR24186:SF53">
    <property type="entry name" value="PGG DOMAIN-CONTAINING PROTEIN"/>
    <property type="match status" value="1"/>
</dbReference>
<evidence type="ECO:0000313" key="10">
    <source>
        <dbReference type="EMBL" id="KAI9195687.1"/>
    </source>
</evidence>
<dbReference type="GO" id="GO:0005886">
    <property type="term" value="C:plasma membrane"/>
    <property type="evidence" value="ECO:0007669"/>
    <property type="project" value="TreeGrafter"/>
</dbReference>
<comment type="subcellular location">
    <subcellularLocation>
        <location evidence="1">Membrane</location>
        <topology evidence="1">Multi-pass membrane protein</topology>
    </subcellularLocation>
</comment>
<keyword evidence="2 8" id="KW-0812">Transmembrane</keyword>
<reference evidence="10" key="1">
    <citation type="journal article" date="2022" name="Plant J.">
        <title>Strategies of tolerance reflected in two North American maple genomes.</title>
        <authorList>
            <person name="McEvoy S.L."/>
            <person name="Sezen U.U."/>
            <person name="Trouern-Trend A."/>
            <person name="McMahon S.M."/>
            <person name="Schaberg P.G."/>
            <person name="Yang J."/>
            <person name="Wegrzyn J.L."/>
            <person name="Swenson N.G."/>
        </authorList>
    </citation>
    <scope>NUCLEOTIDE SEQUENCE</scope>
    <source>
        <strain evidence="10">91603</strain>
    </source>
</reference>
<proteinExistence type="predicted"/>
<feature type="transmembrane region" description="Helical" evidence="8">
    <location>
        <begin position="504"/>
        <end position="528"/>
    </location>
</feature>
<dbReference type="PROSITE" id="PS50088">
    <property type="entry name" value="ANK_REPEAT"/>
    <property type="match status" value="3"/>
</dbReference>
<keyword evidence="11" id="KW-1185">Reference proteome</keyword>
<dbReference type="InterPro" id="IPR036770">
    <property type="entry name" value="Ankyrin_rpt-contain_sf"/>
</dbReference>
<evidence type="ECO:0000256" key="8">
    <source>
        <dbReference type="SAM" id="Phobius"/>
    </source>
</evidence>
<protein>
    <recommendedName>
        <fullName evidence="9">PGG domain-containing protein</fullName>
    </recommendedName>
</protein>
<reference evidence="10" key="2">
    <citation type="submission" date="2023-02" db="EMBL/GenBank/DDBJ databases">
        <authorList>
            <person name="Swenson N.G."/>
            <person name="Wegrzyn J.L."/>
            <person name="Mcevoy S.L."/>
        </authorList>
    </citation>
    <scope>NUCLEOTIDE SEQUENCE</scope>
    <source>
        <strain evidence="10">91603</strain>
        <tissue evidence="10">Leaf</tissue>
    </source>
</reference>
<keyword evidence="3" id="KW-0677">Repeat</keyword>
<feature type="repeat" description="ANK" evidence="7">
    <location>
        <begin position="263"/>
        <end position="285"/>
    </location>
</feature>
<comment type="caution">
    <text evidence="10">The sequence shown here is derived from an EMBL/GenBank/DDBJ whole genome shotgun (WGS) entry which is preliminary data.</text>
</comment>
<dbReference type="SMART" id="SM00248">
    <property type="entry name" value="ANK"/>
    <property type="match status" value="6"/>
</dbReference>
<feature type="domain" description="PGG" evidence="9">
    <location>
        <begin position="456"/>
        <end position="566"/>
    </location>
</feature>
<evidence type="ECO:0000256" key="7">
    <source>
        <dbReference type="PROSITE-ProRule" id="PRU00023"/>
    </source>
</evidence>